<feature type="region of interest" description="Disordered" evidence="10">
    <location>
        <begin position="72"/>
        <end position="113"/>
    </location>
</feature>
<dbReference type="OrthoDB" id="3231855at2759"/>
<dbReference type="PANTHER" id="PTHR13050:SF7">
    <property type="entry name" value="VESICLE TRANSPORT PROTEIN USE1"/>
    <property type="match status" value="1"/>
</dbReference>
<keyword evidence="12" id="KW-1185">Reference proteome</keyword>
<evidence type="ECO:0008006" key="13">
    <source>
        <dbReference type="Google" id="ProtNLM"/>
    </source>
</evidence>
<evidence type="ECO:0000313" key="11">
    <source>
        <dbReference type="EMBL" id="KAB8338903.1"/>
    </source>
</evidence>
<evidence type="ECO:0000256" key="9">
    <source>
        <dbReference type="ARBA" id="ARBA00023136"/>
    </source>
</evidence>
<keyword evidence="4" id="KW-0812">Transmembrane</keyword>
<dbReference type="GO" id="GO:0005484">
    <property type="term" value="F:SNAP receptor activity"/>
    <property type="evidence" value="ECO:0007669"/>
    <property type="project" value="TreeGrafter"/>
</dbReference>
<keyword evidence="6" id="KW-0931">ER-Golgi transport</keyword>
<dbReference type="GO" id="GO:0006890">
    <property type="term" value="P:retrograde vesicle-mediated transport, Golgi to endoplasmic reticulum"/>
    <property type="evidence" value="ECO:0007669"/>
    <property type="project" value="TreeGrafter"/>
</dbReference>
<dbReference type="EMBL" id="VIBQ01000010">
    <property type="protein sequence ID" value="KAB8338903.1"/>
    <property type="molecule type" value="Genomic_DNA"/>
</dbReference>
<gene>
    <name evidence="11" type="ORF">FH972_021845</name>
</gene>
<evidence type="ECO:0000256" key="3">
    <source>
        <dbReference type="ARBA" id="ARBA00022448"/>
    </source>
</evidence>
<feature type="compositionally biased region" description="Polar residues" evidence="10">
    <location>
        <begin position="77"/>
        <end position="109"/>
    </location>
</feature>
<evidence type="ECO:0000256" key="2">
    <source>
        <dbReference type="ARBA" id="ARBA00007891"/>
    </source>
</evidence>
<feature type="compositionally biased region" description="Acidic residues" evidence="10">
    <location>
        <begin position="147"/>
        <end position="160"/>
    </location>
</feature>
<evidence type="ECO:0000256" key="4">
    <source>
        <dbReference type="ARBA" id="ARBA00022692"/>
    </source>
</evidence>
<dbReference type="Proteomes" id="UP000327013">
    <property type="component" value="Unassembled WGS sequence"/>
</dbReference>
<dbReference type="PANTHER" id="PTHR13050">
    <property type="entry name" value="USE1-LIKE PROTEIN"/>
    <property type="match status" value="1"/>
</dbReference>
<dbReference type="InterPro" id="IPR019150">
    <property type="entry name" value="Vesicle_transport_protein_Use1"/>
</dbReference>
<reference evidence="11 12" key="1">
    <citation type="submission" date="2019-06" db="EMBL/GenBank/DDBJ databases">
        <title>A chromosomal-level reference genome of Carpinus fangiana (Coryloideae, Betulaceae).</title>
        <authorList>
            <person name="Yang X."/>
            <person name="Wang Z."/>
            <person name="Zhang L."/>
            <person name="Hao G."/>
            <person name="Liu J."/>
            <person name="Yang Y."/>
        </authorList>
    </citation>
    <scope>NUCLEOTIDE SEQUENCE [LARGE SCALE GENOMIC DNA]</scope>
    <source>
        <strain evidence="11">Cfa_2016G</strain>
        <tissue evidence="11">Leaf</tissue>
    </source>
</reference>
<feature type="region of interest" description="Disordered" evidence="10">
    <location>
        <begin position="132"/>
        <end position="260"/>
    </location>
</feature>
<keyword evidence="8" id="KW-1133">Transmembrane helix</keyword>
<evidence type="ECO:0000256" key="10">
    <source>
        <dbReference type="SAM" id="MobiDB-lite"/>
    </source>
</evidence>
<comment type="caution">
    <text evidence="11">The sequence shown here is derived from an EMBL/GenBank/DDBJ whole genome shotgun (WGS) entry which is preliminary data.</text>
</comment>
<keyword evidence="3" id="KW-0813">Transport</keyword>
<evidence type="ECO:0000256" key="5">
    <source>
        <dbReference type="ARBA" id="ARBA00022824"/>
    </source>
</evidence>
<dbReference type="GO" id="GO:0031201">
    <property type="term" value="C:SNARE complex"/>
    <property type="evidence" value="ECO:0007669"/>
    <property type="project" value="TreeGrafter"/>
</dbReference>
<accession>A0A5N6KR20</accession>
<keyword evidence="9" id="KW-0472">Membrane</keyword>
<evidence type="ECO:0000256" key="8">
    <source>
        <dbReference type="ARBA" id="ARBA00022989"/>
    </source>
</evidence>
<organism evidence="11 12">
    <name type="scientific">Carpinus fangiana</name>
    <dbReference type="NCBI Taxonomy" id="176857"/>
    <lineage>
        <taxon>Eukaryota</taxon>
        <taxon>Viridiplantae</taxon>
        <taxon>Streptophyta</taxon>
        <taxon>Embryophyta</taxon>
        <taxon>Tracheophyta</taxon>
        <taxon>Spermatophyta</taxon>
        <taxon>Magnoliopsida</taxon>
        <taxon>eudicotyledons</taxon>
        <taxon>Gunneridae</taxon>
        <taxon>Pentapetalae</taxon>
        <taxon>rosids</taxon>
        <taxon>fabids</taxon>
        <taxon>Fagales</taxon>
        <taxon>Betulaceae</taxon>
        <taxon>Carpinus</taxon>
    </lineage>
</organism>
<comment type="similarity">
    <text evidence="2">Belongs to the USE1 family.</text>
</comment>
<keyword evidence="7" id="KW-0653">Protein transport</keyword>
<comment type="subcellular location">
    <subcellularLocation>
        <location evidence="1">Endoplasmic reticulum membrane</location>
        <topology evidence="1">Single-pass type IV membrane protein</topology>
    </subcellularLocation>
</comment>
<evidence type="ECO:0000256" key="1">
    <source>
        <dbReference type="ARBA" id="ARBA00004163"/>
    </source>
</evidence>
<proteinExistence type="inferred from homology"/>
<dbReference type="AlphaFoldDB" id="A0A5N6KR20"/>
<feature type="compositionally biased region" description="Low complexity" evidence="10">
    <location>
        <begin position="208"/>
        <end position="218"/>
    </location>
</feature>
<evidence type="ECO:0000256" key="6">
    <source>
        <dbReference type="ARBA" id="ARBA00022892"/>
    </source>
</evidence>
<protein>
    <recommendedName>
        <fullName evidence="13">t-SNARE coiled-coil homology domain-containing protein</fullName>
    </recommendedName>
</protein>
<feature type="compositionally biased region" description="Basic and acidic residues" evidence="10">
    <location>
        <begin position="132"/>
        <end position="142"/>
    </location>
</feature>
<dbReference type="GO" id="GO:0005789">
    <property type="term" value="C:endoplasmic reticulum membrane"/>
    <property type="evidence" value="ECO:0007669"/>
    <property type="project" value="UniProtKB-SubCell"/>
</dbReference>
<name>A0A5N6KR20_9ROSI</name>
<feature type="compositionally biased region" description="Polar residues" evidence="10">
    <location>
        <begin position="170"/>
        <end position="179"/>
    </location>
</feature>
<evidence type="ECO:0000313" key="12">
    <source>
        <dbReference type="Proteomes" id="UP000327013"/>
    </source>
</evidence>
<dbReference type="GO" id="GO:0015031">
    <property type="term" value="P:protein transport"/>
    <property type="evidence" value="ECO:0007669"/>
    <property type="project" value="UniProtKB-KW"/>
</dbReference>
<sequence length="422" mass="43136">MVSDVASLSPSLDLSSPPFDPSTALISLTRLLSRLESTVLTPKSARALRNNPYQRTKVNANLEHARTLLLRLEHDSTSPGTSRSATSKPLASRVSSGMTFQPGRNNKTGPSRADLQQRRALIRQLQDALHHLDDSDNLEHTVVDSSIESDEDEEDADEEDILSRYAPAVASSSSINTDRGSGGPPLDPQKAAAAAAATMVASSLRSRTNATPAPTATASGRAQPTSAGPGQSLPTTVPFAPAPSKSPTSHAQLLESHDAEQDQLTSSLLNLASALKQSTTSFSQSILGSEGVVDQAAAALDKNVGGMEAASNRMAAGRAVGVVDGGAAAGRRGHAGEARGRVRGGRFVVGFGGFGVCLRLCVVVRSGEGGVWWGRVAEKGGVYLVCAVAGDGGDAGLDGGGGAVDPGLGGGALRGVVGGHGW</sequence>
<dbReference type="CDD" id="cd15860">
    <property type="entry name" value="SNARE_USE1"/>
    <property type="match status" value="1"/>
</dbReference>
<feature type="compositionally biased region" description="Polar residues" evidence="10">
    <location>
        <begin position="220"/>
        <end position="235"/>
    </location>
</feature>
<evidence type="ECO:0000256" key="7">
    <source>
        <dbReference type="ARBA" id="ARBA00022927"/>
    </source>
</evidence>
<keyword evidence="5" id="KW-0256">Endoplasmic reticulum</keyword>